<feature type="region of interest" description="Disordered" evidence="2">
    <location>
        <begin position="1088"/>
        <end position="1177"/>
    </location>
</feature>
<feature type="region of interest" description="Disordered" evidence="2">
    <location>
        <begin position="1189"/>
        <end position="1372"/>
    </location>
</feature>
<feature type="region of interest" description="Disordered" evidence="2">
    <location>
        <begin position="995"/>
        <end position="1067"/>
    </location>
</feature>
<feature type="compositionally biased region" description="Basic and acidic residues" evidence="2">
    <location>
        <begin position="959"/>
        <end position="971"/>
    </location>
</feature>
<evidence type="ECO:0000256" key="1">
    <source>
        <dbReference type="SAM" id="Coils"/>
    </source>
</evidence>
<feature type="compositionally biased region" description="Basic residues" evidence="2">
    <location>
        <begin position="1101"/>
        <end position="1114"/>
    </location>
</feature>
<feature type="region of interest" description="Disordered" evidence="2">
    <location>
        <begin position="475"/>
        <end position="534"/>
    </location>
</feature>
<evidence type="ECO:0000256" key="2">
    <source>
        <dbReference type="SAM" id="MobiDB-lite"/>
    </source>
</evidence>
<feature type="region of interest" description="Disordered" evidence="2">
    <location>
        <begin position="1"/>
        <end position="31"/>
    </location>
</feature>
<feature type="compositionally biased region" description="Low complexity" evidence="2">
    <location>
        <begin position="1"/>
        <end position="17"/>
    </location>
</feature>
<feature type="compositionally biased region" description="Low complexity" evidence="2">
    <location>
        <begin position="523"/>
        <end position="534"/>
    </location>
</feature>
<dbReference type="EMBL" id="CATQJL010000305">
    <property type="protein sequence ID" value="CAJ0602145.1"/>
    <property type="molecule type" value="Genomic_DNA"/>
</dbReference>
<feature type="region of interest" description="Disordered" evidence="2">
    <location>
        <begin position="850"/>
        <end position="980"/>
    </location>
</feature>
<feature type="compositionally biased region" description="Acidic residues" evidence="2">
    <location>
        <begin position="40"/>
        <end position="50"/>
    </location>
</feature>
<proteinExistence type="predicted"/>
<feature type="compositionally biased region" description="Basic and acidic residues" evidence="2">
    <location>
        <begin position="912"/>
        <end position="929"/>
    </location>
</feature>
<evidence type="ECO:0000313" key="4">
    <source>
        <dbReference type="Proteomes" id="UP001176961"/>
    </source>
</evidence>
<reference evidence="3" key="1">
    <citation type="submission" date="2023-07" db="EMBL/GenBank/DDBJ databases">
        <authorList>
            <consortium name="CYATHOMIX"/>
        </authorList>
    </citation>
    <scope>NUCLEOTIDE SEQUENCE</scope>
    <source>
        <strain evidence="3">N/A</strain>
    </source>
</reference>
<feature type="region of interest" description="Disordered" evidence="2">
    <location>
        <begin position="295"/>
        <end position="316"/>
    </location>
</feature>
<feature type="region of interest" description="Disordered" evidence="2">
    <location>
        <begin position="362"/>
        <end position="405"/>
    </location>
</feature>
<feature type="region of interest" description="Disordered" evidence="2">
    <location>
        <begin position="1392"/>
        <end position="1480"/>
    </location>
</feature>
<feature type="compositionally biased region" description="Polar residues" evidence="2">
    <location>
        <begin position="1332"/>
        <end position="1343"/>
    </location>
</feature>
<feature type="region of interest" description="Disordered" evidence="2">
    <location>
        <begin position="36"/>
        <end position="55"/>
    </location>
</feature>
<feature type="coiled-coil region" evidence="1">
    <location>
        <begin position="181"/>
        <end position="222"/>
    </location>
</feature>
<feature type="compositionally biased region" description="Polar residues" evidence="2">
    <location>
        <begin position="870"/>
        <end position="884"/>
    </location>
</feature>
<accession>A0AA36H1N9</accession>
<feature type="compositionally biased region" description="Polar residues" evidence="2">
    <location>
        <begin position="504"/>
        <end position="516"/>
    </location>
</feature>
<keyword evidence="1" id="KW-0175">Coiled coil</keyword>
<feature type="compositionally biased region" description="Basic and acidic residues" evidence="2">
    <location>
        <begin position="1418"/>
        <end position="1430"/>
    </location>
</feature>
<keyword evidence="4" id="KW-1185">Reference proteome</keyword>
<comment type="caution">
    <text evidence="3">The sequence shown here is derived from an EMBL/GenBank/DDBJ whole genome shotgun (WGS) entry which is preliminary data.</text>
</comment>
<feature type="region of interest" description="Disordered" evidence="2">
    <location>
        <begin position="590"/>
        <end position="616"/>
    </location>
</feature>
<name>A0AA36H1N9_CYLNA</name>
<feature type="compositionally biased region" description="Low complexity" evidence="2">
    <location>
        <begin position="1138"/>
        <end position="1147"/>
    </location>
</feature>
<evidence type="ECO:0000313" key="3">
    <source>
        <dbReference type="EMBL" id="CAJ0602145.1"/>
    </source>
</evidence>
<organism evidence="3 4">
    <name type="scientific">Cylicocyclus nassatus</name>
    <name type="common">Nematode worm</name>
    <dbReference type="NCBI Taxonomy" id="53992"/>
    <lineage>
        <taxon>Eukaryota</taxon>
        <taxon>Metazoa</taxon>
        <taxon>Ecdysozoa</taxon>
        <taxon>Nematoda</taxon>
        <taxon>Chromadorea</taxon>
        <taxon>Rhabditida</taxon>
        <taxon>Rhabditina</taxon>
        <taxon>Rhabditomorpha</taxon>
        <taxon>Strongyloidea</taxon>
        <taxon>Strongylidae</taxon>
        <taxon>Cylicocyclus</taxon>
    </lineage>
</organism>
<feature type="compositionally biased region" description="Polar residues" evidence="2">
    <location>
        <begin position="944"/>
        <end position="958"/>
    </location>
</feature>
<feature type="compositionally biased region" description="Polar residues" evidence="2">
    <location>
        <begin position="1157"/>
        <end position="1168"/>
    </location>
</feature>
<feature type="compositionally biased region" description="Polar residues" evidence="2">
    <location>
        <begin position="1507"/>
        <end position="1520"/>
    </location>
</feature>
<feature type="compositionally biased region" description="Basic residues" evidence="2">
    <location>
        <begin position="381"/>
        <end position="391"/>
    </location>
</feature>
<feature type="compositionally biased region" description="Acidic residues" evidence="2">
    <location>
        <begin position="767"/>
        <end position="777"/>
    </location>
</feature>
<sequence>MAADMPASVPPEAEPESSPSPRPVRAPSEQMLAEFHELYQDDSPEDEEPSSEERNVSLKDFVLRPKCSRCVIFRDNCIGYLNALSDLSPRIGELEALRPEIKMLKKLNADLTTQLEDSIRSEQTLKARVTAGDEENAKVKEQLESLEKDYYSLAKAAEEGKKHAHEASVWRVKYEKTLDICEKLQDKRKRETANFEKLLNLAEGYKKELDATKAKFQEEKAQHVVWASASKRYVPRLYALVKTIMSDSNVVAQLSSKTQAEAAKLCAPEVKKALRVPVVDEEEDEESVLLERLLNAESTSEKGPQLDEPSGSDFDTSAKKVESLLHKPISDIPAPVPSATDLLLSELNDEEADELLAAGAEALNSIPSKSPAKRGGGSARGRGRGARKGRGPKQTPAFAASFDHDSIDRRYDEMLQSKLKRGGTNEASDLGSGGLKHMSIHGKKTMTVREQQQAQMKVSIKEKVAMMKNLEKAKENVSETLDGGEGSSKDINVAKTVDGDTQNEETTSPTKSSYSVRNDLVMSASPSPASSIAAEPIVEARDEAADKGVDAHEFLALEEFGTLEQGDTPSNAEVENENAAAMEMEVVPTSGDTHGETMEPLTGTSELSEEVVSEPPVEKIVDERFMEEQSSEIHPQAVIDEDAVSTEHQQRIEEPHMADVVLEMPNTENKEGGKLLDLAAENLEVAHVMEESATPEDEEGMGEISKEVGATGLDTAELTRETATVVEFTFEGRAAKESREATGKSPVVGTSVEITVNIEEHQHTENEPQEETADEGEVTVAEGTEAPMVAESVVPSDEVASTEEEAAMSVLVKPPKPHLAKDTKRALGLMRRLEVDLKDVVEPIPDAEIAKKRLSTDGPSSDLAKPADITESQADALESSTTDAAHNEVDEERDREEAMKLHAALNLPSLRARKDLEHRSRDGIKEGAPKPDATARMTGRKRSINAQPITDSPQPESSLRNEDKAKQKEPSTVEQADMNDIVGSILAGAHTATVAPSGVTPVPSLPDPNVLENSSYGVPKPKSSISNAAEIGPQPSLKTFDSTPKLTDSRKSRVKTTQRPPSAEHAPARLAAAFDGQTASVNPAVTVNTQAATQSVDDKPRIKRGRGRPKRQHPHSVMLTSAKSAMETAEEAKIQRRSAVSPSSSSAYVTNEEAVASVQNSSEVTSSAVAEPSNLRDEAVHLRDEAVLKTSTLPTVSKNAENVVEQAASKEEAGSMQATHDTRKKGSVAHDADNAAPAASGPSEAHKEAPSSAVGISRKRQPEPPLKSILPKRTKLTHLQPTSESSPALHTRRRGSAASPLELDFSIPTRTRTRTGPVAPKRRKPVEESKAEPTQQKGSLSEASTDDEDRLCIAEHNEGEAQPPPVQASEPGKETVFGLEEEADDEERLVIANEEDEERAADAVEKAAGDLTTAPEVTAEKVASEDRGDEGAVSQPSLALHATRSSKRITSKDVSSSTNESARNLDTTTEKTPRARSGVLQAVRRSLAKPGSGPATMHRLSSRIAKQLQQSGSGIVTRTSAVRKRSSIRTPRGHPEITKPLPAPVSVSTKINLRSSGPADNEPSTIQRESLVGRKVPARGLKRRVEESTETVSSPKKAAAVENTLQKKLHGVLTSEQKIEVIRNTLGEDVDAIAKMDPDEFASTMMKCSLNLQSGDVWTLVQTFYSMSEFSYIPNRKEDMLINIANELAGGPQIWVPYVKKLLVTISTQAINAVNTTRYVRLLCWALNHAGDLLSVDEKKNYLRAALVRIFLNDVTVAIKATTNVLLSPAAEWLDWMNDKNDPFFVILSLALSSRQAEGKILLWAWFQQFSQELQVLDVSPASLRKTFDELLERLDKLAASRGESRADDIANTLPTEEEIALMNIATSFFPPGSGTTVVAKTVVGEILKDCVSRIRTALNPRTIDGDREWPKALMVDCRLRICINLAMKAILCKDATLSREFCALLQSDISSVRDLRDDVEKSVEERPWMRVYHDVINDILGLMQTLTSYEL</sequence>
<feature type="compositionally biased region" description="Polar residues" evidence="2">
    <location>
        <begin position="1036"/>
        <end position="1046"/>
    </location>
</feature>
<gene>
    <name evidence="3" type="ORF">CYNAS_LOCUS14128</name>
</gene>
<feature type="region of interest" description="Disordered" evidence="2">
    <location>
        <begin position="760"/>
        <end position="779"/>
    </location>
</feature>
<feature type="coiled-coil region" evidence="1">
    <location>
        <begin position="129"/>
        <end position="156"/>
    </location>
</feature>
<feature type="compositionally biased region" description="Polar residues" evidence="2">
    <location>
        <begin position="1452"/>
        <end position="1467"/>
    </location>
</feature>
<feature type="region of interest" description="Disordered" evidence="2">
    <location>
        <begin position="1506"/>
        <end position="1546"/>
    </location>
</feature>
<protein>
    <submittedName>
        <fullName evidence="3">Uncharacterized protein</fullName>
    </submittedName>
</protein>
<feature type="compositionally biased region" description="Polar residues" evidence="2">
    <location>
        <begin position="1189"/>
        <end position="1200"/>
    </location>
</feature>
<feature type="compositionally biased region" description="Polar residues" evidence="2">
    <location>
        <begin position="1277"/>
        <end position="1288"/>
    </location>
</feature>
<feature type="compositionally biased region" description="Basic and acidic residues" evidence="2">
    <location>
        <begin position="1350"/>
        <end position="1359"/>
    </location>
</feature>
<dbReference type="Proteomes" id="UP001176961">
    <property type="component" value="Unassembled WGS sequence"/>
</dbReference>